<keyword evidence="5 9" id="KW-0627">Porphyrin biosynthesis</keyword>
<accession>A0A6N7ETX3</accession>
<dbReference type="Pfam" id="PF02602">
    <property type="entry name" value="HEM4"/>
    <property type="match status" value="1"/>
</dbReference>
<protein>
    <recommendedName>
        <fullName evidence="7 9">Uroporphyrinogen-III synthase</fullName>
        <ecNumber evidence="3 9">4.2.1.75</ecNumber>
    </recommendedName>
</protein>
<dbReference type="PANTHER" id="PTHR38042:SF1">
    <property type="entry name" value="UROPORPHYRINOGEN-III SYNTHASE, CHLOROPLASTIC"/>
    <property type="match status" value="1"/>
</dbReference>
<dbReference type="SUPFAM" id="SSF69618">
    <property type="entry name" value="HemD-like"/>
    <property type="match status" value="1"/>
</dbReference>
<dbReference type="EMBL" id="WHNW01000003">
    <property type="protein sequence ID" value="MPV85872.1"/>
    <property type="molecule type" value="Genomic_DNA"/>
</dbReference>
<gene>
    <name evidence="11" type="ORF">GCU85_03850</name>
</gene>
<dbReference type="InParanoid" id="A0A6N7ETX3"/>
<name>A0A6N7ETX3_9GAMM</name>
<dbReference type="GO" id="GO:0006782">
    <property type="term" value="P:protoporphyrinogen IX biosynthetic process"/>
    <property type="evidence" value="ECO:0007669"/>
    <property type="project" value="UniProtKB-UniRule"/>
</dbReference>
<feature type="domain" description="Tetrapyrrole biosynthesis uroporphyrinogen III synthase" evidence="10">
    <location>
        <begin position="34"/>
        <end position="249"/>
    </location>
</feature>
<dbReference type="InterPro" id="IPR036108">
    <property type="entry name" value="4pyrrol_syn_uPrphyn_synt_sf"/>
</dbReference>
<comment type="catalytic activity">
    <reaction evidence="8 9">
        <text>hydroxymethylbilane = uroporphyrinogen III + H2O</text>
        <dbReference type="Rhea" id="RHEA:18965"/>
        <dbReference type="ChEBI" id="CHEBI:15377"/>
        <dbReference type="ChEBI" id="CHEBI:57308"/>
        <dbReference type="ChEBI" id="CHEBI:57845"/>
        <dbReference type="EC" id="4.2.1.75"/>
    </reaction>
</comment>
<dbReference type="Gene3D" id="3.40.50.10090">
    <property type="match status" value="2"/>
</dbReference>
<evidence type="ECO:0000256" key="2">
    <source>
        <dbReference type="ARBA" id="ARBA00008133"/>
    </source>
</evidence>
<dbReference type="PANTHER" id="PTHR38042">
    <property type="entry name" value="UROPORPHYRINOGEN-III SYNTHASE, CHLOROPLASTIC"/>
    <property type="match status" value="1"/>
</dbReference>
<dbReference type="EC" id="4.2.1.75" evidence="3 9"/>
<evidence type="ECO:0000313" key="11">
    <source>
        <dbReference type="EMBL" id="MPV85872.1"/>
    </source>
</evidence>
<evidence type="ECO:0000256" key="6">
    <source>
        <dbReference type="ARBA" id="ARBA00037589"/>
    </source>
</evidence>
<comment type="caution">
    <text evidence="11">The sequence shown here is derived from an EMBL/GenBank/DDBJ whole genome shotgun (WGS) entry which is preliminary data.</text>
</comment>
<dbReference type="InterPro" id="IPR003754">
    <property type="entry name" value="4pyrrol_synth_uPrphyn_synth"/>
</dbReference>
<keyword evidence="4 9" id="KW-0456">Lyase</keyword>
<reference evidence="11 12" key="1">
    <citation type="submission" date="2019-10" db="EMBL/GenBank/DDBJ databases">
        <title>Cardiobacteriales fam. a chemoheterotrophic member of the order Cardiobacteriales, and proposal of Cardiobacteriales fam. nov.</title>
        <authorList>
            <person name="Wang C."/>
        </authorList>
    </citation>
    <scope>NUCLEOTIDE SEQUENCE [LARGE SCALE GENOMIC DNA]</scope>
    <source>
        <strain evidence="11 12">ML27</strain>
    </source>
</reference>
<evidence type="ECO:0000259" key="10">
    <source>
        <dbReference type="Pfam" id="PF02602"/>
    </source>
</evidence>
<dbReference type="AlphaFoldDB" id="A0A6N7ETX3"/>
<evidence type="ECO:0000256" key="4">
    <source>
        <dbReference type="ARBA" id="ARBA00023239"/>
    </source>
</evidence>
<sequence>MTTKPTASLNVWSPRPSAKVAHKLSDTVTLYGLPAILIKPIPLSQAALQRINESDTLIFTSQYAATHGLSQIKQTDIELLLGQKTVIAIGEATRQALVRHGISVTLTAPSPFSSESLIDALKKHPKTTHTMPHTMHTIAVIGGENGRRYLQDALQSEKKTVTKVVCYKRQKNPLSTEVMVEFIEKYGINAMLVTSCDIADAAVAHLHATGEYSYQDWPTFVLSERIATHLTALGFNHIITATNASQQALNETILVWWKHRISE</sequence>
<dbReference type="CDD" id="cd06578">
    <property type="entry name" value="HemD"/>
    <property type="match status" value="1"/>
</dbReference>
<dbReference type="UniPathway" id="UPA00251">
    <property type="reaction ID" value="UER00320"/>
</dbReference>
<comment type="function">
    <text evidence="6 9">Catalyzes cyclization of the linear tetrapyrrole, hydroxymethylbilane, to the macrocyclic uroporphyrinogen III.</text>
</comment>
<comment type="similarity">
    <text evidence="2 9">Belongs to the uroporphyrinogen-III synthase family.</text>
</comment>
<evidence type="ECO:0000256" key="7">
    <source>
        <dbReference type="ARBA" id="ARBA00040167"/>
    </source>
</evidence>
<comment type="pathway">
    <text evidence="1 9">Porphyrin-containing compound metabolism; protoporphyrin-IX biosynthesis; coproporphyrinogen-III from 5-aminolevulinate: step 3/4.</text>
</comment>
<dbReference type="GO" id="GO:0006780">
    <property type="term" value="P:uroporphyrinogen III biosynthetic process"/>
    <property type="evidence" value="ECO:0007669"/>
    <property type="project" value="UniProtKB-UniRule"/>
</dbReference>
<dbReference type="InterPro" id="IPR039793">
    <property type="entry name" value="UROS/Hem4"/>
</dbReference>
<evidence type="ECO:0000256" key="9">
    <source>
        <dbReference type="RuleBase" id="RU366031"/>
    </source>
</evidence>
<dbReference type="RefSeq" id="WP_152809552.1">
    <property type="nucleotide sequence ID" value="NZ_WHNW01000003.1"/>
</dbReference>
<evidence type="ECO:0000313" key="12">
    <source>
        <dbReference type="Proteomes" id="UP000471298"/>
    </source>
</evidence>
<dbReference type="Proteomes" id="UP000471298">
    <property type="component" value="Unassembled WGS sequence"/>
</dbReference>
<evidence type="ECO:0000256" key="1">
    <source>
        <dbReference type="ARBA" id="ARBA00004772"/>
    </source>
</evidence>
<evidence type="ECO:0000256" key="8">
    <source>
        <dbReference type="ARBA" id="ARBA00048617"/>
    </source>
</evidence>
<dbReference type="GO" id="GO:0004852">
    <property type="term" value="F:uroporphyrinogen-III synthase activity"/>
    <property type="evidence" value="ECO:0007669"/>
    <property type="project" value="UniProtKB-UniRule"/>
</dbReference>
<organism evidence="11 12">
    <name type="scientific">Ostreibacterium oceani</name>
    <dbReference type="NCBI Taxonomy" id="2654998"/>
    <lineage>
        <taxon>Bacteria</taxon>
        <taxon>Pseudomonadati</taxon>
        <taxon>Pseudomonadota</taxon>
        <taxon>Gammaproteobacteria</taxon>
        <taxon>Cardiobacteriales</taxon>
        <taxon>Ostreibacteriaceae</taxon>
        <taxon>Ostreibacterium</taxon>
    </lineage>
</organism>
<evidence type="ECO:0000256" key="3">
    <source>
        <dbReference type="ARBA" id="ARBA00013109"/>
    </source>
</evidence>
<keyword evidence="12" id="KW-1185">Reference proteome</keyword>
<proteinExistence type="inferred from homology"/>
<evidence type="ECO:0000256" key="5">
    <source>
        <dbReference type="ARBA" id="ARBA00023244"/>
    </source>
</evidence>